<sequence>MLIRPTTPADADELLALVRAYEIAAVGQAEFEMSEVEFALKAEFSYIAQEPGGPILGWTFVDSSGDQQDWLEVFTHPEIGQASQRPLLAKAMDHLGSRRRSARAGAVPTQTDWMAALEEAGFRFLKQNVRMSIDLPAALPPVSGVEVRPVRQEEMGDFYSLMEAAFADSLDHNTRTYQQWLDRWVTDQAVRWDEWLVALVEGSLAGALQSKSGDEGWINNLGVLARYRRRGVGRALLAEAFRIYAAKGYPKAGLGVDLENPTRAIKLYTGVGMTASYRVNIYRLEPVGAAGPSA</sequence>
<dbReference type="PROSITE" id="PS51186">
    <property type="entry name" value="GNAT"/>
    <property type="match status" value="1"/>
</dbReference>
<protein>
    <recommendedName>
        <fullName evidence="3">N-acetyltransferase domain-containing protein</fullName>
    </recommendedName>
</protein>
<dbReference type="RefSeq" id="WP_203912941.1">
    <property type="nucleotide sequence ID" value="NZ_BONY01000063.1"/>
</dbReference>
<evidence type="ECO:0000259" key="3">
    <source>
        <dbReference type="PROSITE" id="PS51186"/>
    </source>
</evidence>
<dbReference type="PANTHER" id="PTHR43420">
    <property type="entry name" value="ACETYLTRANSFERASE"/>
    <property type="match status" value="1"/>
</dbReference>
<proteinExistence type="predicted"/>
<reference evidence="4" key="1">
    <citation type="submission" date="2021-01" db="EMBL/GenBank/DDBJ databases">
        <title>Whole genome shotgun sequence of Rhizocola hellebori NBRC 109834.</title>
        <authorList>
            <person name="Komaki H."/>
            <person name="Tamura T."/>
        </authorList>
    </citation>
    <scope>NUCLEOTIDE SEQUENCE</scope>
    <source>
        <strain evidence="4">NBRC 109834</strain>
    </source>
</reference>
<evidence type="ECO:0000256" key="2">
    <source>
        <dbReference type="ARBA" id="ARBA00023315"/>
    </source>
</evidence>
<dbReference type="InterPro" id="IPR016181">
    <property type="entry name" value="Acyl_CoA_acyltransferase"/>
</dbReference>
<organism evidence="4 5">
    <name type="scientific">Rhizocola hellebori</name>
    <dbReference type="NCBI Taxonomy" id="1392758"/>
    <lineage>
        <taxon>Bacteria</taxon>
        <taxon>Bacillati</taxon>
        <taxon>Actinomycetota</taxon>
        <taxon>Actinomycetes</taxon>
        <taxon>Micromonosporales</taxon>
        <taxon>Micromonosporaceae</taxon>
        <taxon>Rhizocola</taxon>
    </lineage>
</organism>
<dbReference type="PANTHER" id="PTHR43420:SF47">
    <property type="entry name" value="N-ACETYLTRANSFERASE DOMAIN-CONTAINING PROTEIN"/>
    <property type="match status" value="1"/>
</dbReference>
<dbReference type="InterPro" id="IPR050680">
    <property type="entry name" value="YpeA/RimI_acetyltransf"/>
</dbReference>
<keyword evidence="1" id="KW-0808">Transferase</keyword>
<evidence type="ECO:0000313" key="5">
    <source>
        <dbReference type="Proteomes" id="UP000612899"/>
    </source>
</evidence>
<keyword evidence="2" id="KW-0012">Acyltransferase</keyword>
<dbReference type="CDD" id="cd04301">
    <property type="entry name" value="NAT_SF"/>
    <property type="match status" value="1"/>
</dbReference>
<dbReference type="GO" id="GO:0016747">
    <property type="term" value="F:acyltransferase activity, transferring groups other than amino-acyl groups"/>
    <property type="evidence" value="ECO:0007669"/>
    <property type="project" value="InterPro"/>
</dbReference>
<name>A0A8J3QFR6_9ACTN</name>
<dbReference type="Pfam" id="PF00583">
    <property type="entry name" value="Acetyltransf_1"/>
    <property type="match status" value="1"/>
</dbReference>
<comment type="caution">
    <text evidence="4">The sequence shown here is derived from an EMBL/GenBank/DDBJ whole genome shotgun (WGS) entry which is preliminary data.</text>
</comment>
<dbReference type="EMBL" id="BONY01000063">
    <property type="protein sequence ID" value="GIH09212.1"/>
    <property type="molecule type" value="Genomic_DNA"/>
</dbReference>
<dbReference type="AlphaFoldDB" id="A0A8J3QFR6"/>
<feature type="domain" description="N-acetyltransferase" evidence="3">
    <location>
        <begin position="145"/>
        <end position="294"/>
    </location>
</feature>
<dbReference type="SUPFAM" id="SSF55729">
    <property type="entry name" value="Acyl-CoA N-acyltransferases (Nat)"/>
    <property type="match status" value="1"/>
</dbReference>
<dbReference type="Proteomes" id="UP000612899">
    <property type="component" value="Unassembled WGS sequence"/>
</dbReference>
<dbReference type="Gene3D" id="3.40.630.30">
    <property type="match status" value="1"/>
</dbReference>
<dbReference type="InterPro" id="IPR000182">
    <property type="entry name" value="GNAT_dom"/>
</dbReference>
<keyword evidence="5" id="KW-1185">Reference proteome</keyword>
<evidence type="ECO:0000313" key="4">
    <source>
        <dbReference type="EMBL" id="GIH09212.1"/>
    </source>
</evidence>
<evidence type="ECO:0000256" key="1">
    <source>
        <dbReference type="ARBA" id="ARBA00022679"/>
    </source>
</evidence>
<accession>A0A8J3QFR6</accession>
<gene>
    <name evidence="4" type="ORF">Rhe02_72790</name>
</gene>